<feature type="transmembrane region" description="Helical" evidence="1">
    <location>
        <begin position="370"/>
        <end position="392"/>
    </location>
</feature>
<gene>
    <name evidence="2" type="ORF">BKA15_003288</name>
</gene>
<comment type="caution">
    <text evidence="2">The sequence shown here is derived from an EMBL/GenBank/DDBJ whole genome shotgun (WGS) entry which is preliminary data.</text>
</comment>
<reference evidence="2 3" key="1">
    <citation type="submission" date="2020-07" db="EMBL/GenBank/DDBJ databases">
        <title>Sequencing the genomes of 1000 actinobacteria strains.</title>
        <authorList>
            <person name="Klenk H.-P."/>
        </authorList>
    </citation>
    <scope>NUCLEOTIDE SEQUENCE [LARGE SCALE GENOMIC DNA]</scope>
    <source>
        <strain evidence="2 3">DSM 22083</strain>
    </source>
</reference>
<feature type="transmembrane region" description="Helical" evidence="1">
    <location>
        <begin position="115"/>
        <end position="142"/>
    </location>
</feature>
<proteinExistence type="predicted"/>
<dbReference type="Pfam" id="PF26314">
    <property type="entry name" value="MptA_B_family"/>
    <property type="match status" value="1"/>
</dbReference>
<feature type="transmembrane region" description="Helical" evidence="1">
    <location>
        <begin position="239"/>
        <end position="258"/>
    </location>
</feature>
<evidence type="ECO:0008006" key="4">
    <source>
        <dbReference type="Google" id="ProtNLM"/>
    </source>
</evidence>
<dbReference type="RefSeq" id="WP_179752457.1">
    <property type="nucleotide sequence ID" value="NZ_JACCBU010000001.1"/>
</dbReference>
<dbReference type="Proteomes" id="UP000569914">
    <property type="component" value="Unassembled WGS sequence"/>
</dbReference>
<accession>A0A7Y9I8Z2</accession>
<evidence type="ECO:0000313" key="2">
    <source>
        <dbReference type="EMBL" id="NYE71959.1"/>
    </source>
</evidence>
<protein>
    <recommendedName>
        <fullName evidence="4">Alpha-1,6-mannosyltransferase</fullName>
    </recommendedName>
</protein>
<feature type="transmembrane region" description="Helical" evidence="1">
    <location>
        <begin position="489"/>
        <end position="506"/>
    </location>
</feature>
<organism evidence="2 3">
    <name type="scientific">Microlunatus parietis</name>
    <dbReference type="NCBI Taxonomy" id="682979"/>
    <lineage>
        <taxon>Bacteria</taxon>
        <taxon>Bacillati</taxon>
        <taxon>Actinomycetota</taxon>
        <taxon>Actinomycetes</taxon>
        <taxon>Propionibacteriales</taxon>
        <taxon>Propionibacteriaceae</taxon>
        <taxon>Microlunatus</taxon>
    </lineage>
</organism>
<sequence>MTRATTKPAGSKPAGPTGYVPDAWHRDHRIALAMIIGATALTLITGFLGPSAVTLTLGARASLLPPWYLPDGSPEPNEWVVSTMIWAVIIVGGVGLTIALRALSRGWRPDHRKIFGLGAGLSLSTILVPPMTSADILMYAAYGRLQVTGHNPYDTTPAEVFRTVYDPVLHQIEPPWWDVVSVYGPITSWTQWAANIMGGENLHDIVFWLQVFVVVPFLLAGAGMVVLAHGDKTRQARTALLTVANPLLIWAVVASGHNEAMSVMFAVGGLLLMRKSPFGAGIGIGLAGCAKLSIGLWGIAMLWAYRKEPKKALLLCVGAAIPMALSYVVWQPTALIRVLNNTTYVSVGSWPDLLFRLFGLFPGPPGIKKLALNLVCYALMILVVWLLSRVLPWTAAPGLDRDANPRADPLTVALRTSVLLAVAWLATSTYTLSWYDLIAWMPLAVLAPSKLDLLMILRGVPLSLAFVPGRDLPMGPELDFVATRVRENVSPVIQLLILIAIILWAIRRARPGSLSWLDRFVGAPRYSRVSRLKRGV</sequence>
<keyword evidence="1" id="KW-1133">Transmembrane helix</keyword>
<dbReference type="AlphaFoldDB" id="A0A7Y9I8Z2"/>
<feature type="transmembrane region" description="Helical" evidence="1">
    <location>
        <begin position="30"/>
        <end position="59"/>
    </location>
</feature>
<feature type="transmembrane region" description="Helical" evidence="1">
    <location>
        <begin position="79"/>
        <end position="103"/>
    </location>
</feature>
<name>A0A7Y9I8Z2_9ACTN</name>
<evidence type="ECO:0000313" key="3">
    <source>
        <dbReference type="Proteomes" id="UP000569914"/>
    </source>
</evidence>
<feature type="transmembrane region" description="Helical" evidence="1">
    <location>
        <begin position="278"/>
        <end position="305"/>
    </location>
</feature>
<evidence type="ECO:0000256" key="1">
    <source>
        <dbReference type="SAM" id="Phobius"/>
    </source>
</evidence>
<keyword evidence="3" id="KW-1185">Reference proteome</keyword>
<feature type="transmembrane region" description="Helical" evidence="1">
    <location>
        <begin position="205"/>
        <end position="227"/>
    </location>
</feature>
<keyword evidence="1" id="KW-0812">Transmembrane</keyword>
<feature type="transmembrane region" description="Helical" evidence="1">
    <location>
        <begin position="412"/>
        <end position="432"/>
    </location>
</feature>
<keyword evidence="1" id="KW-0472">Membrane</keyword>
<dbReference type="EMBL" id="JACCBU010000001">
    <property type="protein sequence ID" value="NYE71959.1"/>
    <property type="molecule type" value="Genomic_DNA"/>
</dbReference>
<feature type="transmembrane region" description="Helical" evidence="1">
    <location>
        <begin position="312"/>
        <end position="330"/>
    </location>
</feature>